<sequence>MHANSPGLSLTKEMWGEIDSCIEPASPAPYEPHIAGTEDEDEMDQHASEPSNPTAHIQDKGSSTLDAMISAIVVSGSPVKSQQLGEPDLTVEEKKQLLMEQYNTKPVVFLERYHTHLKPEHMEAFSHVSSDCRTQYYCTEVQKQASSSANKTRVRNHRYAALRALQKEGQYFSEEQMRFREPLLYEQYIGQYLSEEEILKRSEESMQKGPTGLSDLLINSYQEKELQKRLQEEQDRENCADQEEEDGEEEPTHADWEPTAEEKALLREEFLSQMHQRFLEGKDKEFNYRLISPPSFCPSVHSITATWISALMSRGSEVDENPDYDNLDILSRDAEEKYFDGEEDEEEEEEDDVM</sequence>
<dbReference type="CTD" id="90324"/>
<feature type="region of interest" description="Disordered" evidence="1">
    <location>
        <begin position="19"/>
        <end position="59"/>
    </location>
</feature>
<feature type="compositionally biased region" description="Basic and acidic residues" evidence="1">
    <location>
        <begin position="330"/>
        <end position="340"/>
    </location>
</feature>
<dbReference type="KEGG" id="ipu:108257485"/>
<feature type="domain" description="CCD97-like C-terminal" evidence="2">
    <location>
        <begin position="156"/>
        <end position="291"/>
    </location>
</feature>
<feature type="region of interest" description="Disordered" evidence="1">
    <location>
        <begin position="316"/>
        <end position="354"/>
    </location>
</feature>
<evidence type="ECO:0000313" key="3">
    <source>
        <dbReference type="Proteomes" id="UP000221080"/>
    </source>
</evidence>
<proteinExistence type="predicted"/>
<feature type="compositionally biased region" description="Acidic residues" evidence="1">
    <location>
        <begin position="341"/>
        <end position="354"/>
    </location>
</feature>
<evidence type="ECO:0000259" key="2">
    <source>
        <dbReference type="Pfam" id="PF09747"/>
    </source>
</evidence>
<keyword evidence="3" id="KW-1185">Reference proteome</keyword>
<reference evidence="4 5" key="2">
    <citation type="submission" date="2025-04" db="UniProtKB">
        <authorList>
            <consortium name="RefSeq"/>
        </authorList>
    </citation>
    <scope>IDENTIFICATION</scope>
    <source>
        <tissue evidence="4 5">Blood</tissue>
    </source>
</reference>
<evidence type="ECO:0000313" key="4">
    <source>
        <dbReference type="RefSeq" id="XP_017310781.1"/>
    </source>
</evidence>
<dbReference type="Proteomes" id="UP000221080">
    <property type="component" value="Chromosome 24"/>
</dbReference>
<reference evidence="3" key="1">
    <citation type="journal article" date="2016" name="Nat. Commun.">
        <title>The channel catfish genome sequence provides insights into the evolution of scale formation in teleosts.</title>
        <authorList>
            <person name="Liu Z."/>
            <person name="Liu S."/>
            <person name="Yao J."/>
            <person name="Bao L."/>
            <person name="Zhang J."/>
            <person name="Li Y."/>
            <person name="Jiang C."/>
            <person name="Sun L."/>
            <person name="Wang R."/>
            <person name="Zhang Y."/>
            <person name="Zhou T."/>
            <person name="Zeng Q."/>
            <person name="Fu Q."/>
            <person name="Gao S."/>
            <person name="Li N."/>
            <person name="Koren S."/>
            <person name="Jiang Y."/>
            <person name="Zimin A."/>
            <person name="Xu P."/>
            <person name="Phillippy A.M."/>
            <person name="Geng X."/>
            <person name="Song L."/>
            <person name="Sun F."/>
            <person name="Li C."/>
            <person name="Wang X."/>
            <person name="Chen A."/>
            <person name="Jin Y."/>
            <person name="Yuan Z."/>
            <person name="Yang Y."/>
            <person name="Tan S."/>
            <person name="Peatman E."/>
            <person name="Lu J."/>
            <person name="Qin Z."/>
            <person name="Dunham R."/>
            <person name="Li Z."/>
            <person name="Sonstegard T."/>
            <person name="Feng J."/>
            <person name="Danzmann R.G."/>
            <person name="Schroeder S."/>
            <person name="Scheffler B."/>
            <person name="Duke M.V."/>
            <person name="Ballard L."/>
            <person name="Kucuktas H."/>
            <person name="Kaltenboeck L."/>
            <person name="Liu H."/>
            <person name="Armbruster J."/>
            <person name="Xie Y."/>
            <person name="Kirby M.L."/>
            <person name="Tian Y."/>
            <person name="Flanagan M.E."/>
            <person name="Mu W."/>
            <person name="Waldbieser G.C."/>
        </authorList>
    </citation>
    <scope>NUCLEOTIDE SEQUENCE [LARGE SCALE GENOMIC DNA]</scope>
    <source>
        <strain evidence="3">SDA103</strain>
    </source>
</reference>
<dbReference type="OrthoDB" id="333176at2759"/>
<dbReference type="Pfam" id="PF09747">
    <property type="entry name" value="CCD97-like_C"/>
    <property type="match status" value="1"/>
</dbReference>
<evidence type="ECO:0000313" key="5">
    <source>
        <dbReference type="RefSeq" id="XP_053531274.1"/>
    </source>
</evidence>
<dbReference type="PANTHER" id="PTHR31840:SF1">
    <property type="entry name" value="COILED-COIL DOMAIN-CONTAINING PROTEIN 97"/>
    <property type="match status" value="1"/>
</dbReference>
<dbReference type="AlphaFoldDB" id="A0A2D0PZC0"/>
<feature type="region of interest" description="Disordered" evidence="1">
    <location>
        <begin position="227"/>
        <end position="258"/>
    </location>
</feature>
<dbReference type="GeneID" id="108257485"/>
<evidence type="ECO:0000256" key="1">
    <source>
        <dbReference type="SAM" id="MobiDB-lite"/>
    </source>
</evidence>
<feature type="compositionally biased region" description="Acidic residues" evidence="1">
    <location>
        <begin position="240"/>
        <end position="249"/>
    </location>
</feature>
<protein>
    <submittedName>
        <fullName evidence="4 5">Coiled-coil domain-containing protein 97 isoform X1</fullName>
    </submittedName>
</protein>
<dbReference type="PANTHER" id="PTHR31840">
    <property type="entry name" value="COILED-COIL DOMAIN-CONTAINING PROTEIN 97"/>
    <property type="match status" value="1"/>
</dbReference>
<accession>A0A2D0PZC0</accession>
<gene>
    <name evidence="4 5" type="primary">ccdc97</name>
</gene>
<name>A0A2D0PZC0_ICTPU</name>
<organism evidence="3 4">
    <name type="scientific">Ictalurus punctatus</name>
    <name type="common">Channel catfish</name>
    <name type="synonym">Silurus punctatus</name>
    <dbReference type="NCBI Taxonomy" id="7998"/>
    <lineage>
        <taxon>Eukaryota</taxon>
        <taxon>Metazoa</taxon>
        <taxon>Chordata</taxon>
        <taxon>Craniata</taxon>
        <taxon>Vertebrata</taxon>
        <taxon>Euteleostomi</taxon>
        <taxon>Actinopterygii</taxon>
        <taxon>Neopterygii</taxon>
        <taxon>Teleostei</taxon>
        <taxon>Ostariophysi</taxon>
        <taxon>Siluriformes</taxon>
        <taxon>Ictaluridae</taxon>
        <taxon>Ictalurus</taxon>
    </lineage>
</organism>
<feature type="compositionally biased region" description="Basic and acidic residues" evidence="1">
    <location>
        <begin position="227"/>
        <end position="239"/>
    </location>
</feature>
<dbReference type="InterPro" id="IPR018613">
    <property type="entry name" value="Ccdc97-like"/>
</dbReference>
<dbReference type="RefSeq" id="XP_053531274.1">
    <property type="nucleotide sequence ID" value="XM_053675299.1"/>
</dbReference>
<dbReference type="RefSeq" id="XP_017310781.1">
    <property type="nucleotide sequence ID" value="XM_017455292.3"/>
</dbReference>
<feature type="compositionally biased region" description="Polar residues" evidence="1">
    <location>
        <begin position="48"/>
        <end position="59"/>
    </location>
</feature>
<dbReference type="InterPro" id="IPR040233">
    <property type="entry name" value="CCD97-like_C"/>
</dbReference>